<dbReference type="InterPro" id="IPR005467">
    <property type="entry name" value="His_kinase_dom"/>
</dbReference>
<protein>
    <recommendedName>
        <fullName evidence="2">histidine kinase</fullName>
        <ecNumber evidence="2">2.7.13.3</ecNumber>
    </recommendedName>
</protein>
<dbReference type="InterPro" id="IPR003594">
    <property type="entry name" value="HATPase_dom"/>
</dbReference>
<evidence type="ECO:0000259" key="8">
    <source>
        <dbReference type="PROSITE" id="PS50113"/>
    </source>
</evidence>
<dbReference type="PANTHER" id="PTHR43304:SF1">
    <property type="entry name" value="PAC DOMAIN-CONTAINING PROTEIN"/>
    <property type="match status" value="1"/>
</dbReference>
<reference evidence="9 10" key="1">
    <citation type="submission" date="2023-09" db="EMBL/GenBank/DDBJ databases">
        <title>Novel taxa isolated from Blanes Bay.</title>
        <authorList>
            <person name="Rey-Velasco X."/>
            <person name="Lucena T."/>
        </authorList>
    </citation>
    <scope>NUCLEOTIDE SEQUENCE [LARGE SCALE GENOMIC DNA]</scope>
    <source>
        <strain evidence="9 10">S334</strain>
    </source>
</reference>
<dbReference type="PROSITE" id="PS50113">
    <property type="entry name" value="PAC"/>
    <property type="match status" value="4"/>
</dbReference>
<dbReference type="InterPro" id="IPR000014">
    <property type="entry name" value="PAS"/>
</dbReference>
<dbReference type="InterPro" id="IPR052162">
    <property type="entry name" value="Sensor_kinase/Photoreceptor"/>
</dbReference>
<dbReference type="InterPro" id="IPR036890">
    <property type="entry name" value="HATPase_C_sf"/>
</dbReference>
<keyword evidence="4" id="KW-0808">Transferase</keyword>
<dbReference type="Gene3D" id="2.10.70.100">
    <property type="match status" value="2"/>
</dbReference>
<dbReference type="PRINTS" id="PR00344">
    <property type="entry name" value="BCTRLSENSOR"/>
</dbReference>
<evidence type="ECO:0000256" key="3">
    <source>
        <dbReference type="ARBA" id="ARBA00022553"/>
    </source>
</evidence>
<sequence>MQTLSIDFIIRDSPTAVAVLDSNLCFIKHSAIWHRDFASDFDAIIGRYYYDILPDTPDFLRELYSNCLRGASNSNPGKKFVSVNGTVTWLSWKIKPWRDDDDTIKGLIIVLEDVTEIKRKEELLLTSQKVAKTGAWEVDLLSDRVYWTPITKEIHQVPESYEPTLETGINFYKKGLHRNTITRFVTDAMNDGTPWDAEFILVTARGNEVWVRAKGEVEIVDGRPTRLYGTFQDIDEKKKAELKFIETSERLAIATKGAKIGIWDYDFATRKLICDENMFKLYGVDESSCNDRYAELFSVLHPEDRESAYRAWKIAVSGLKEFDTEFRIVRPDGKIRHLKALGVVQMDAEGRALKITGTNWDITALKKTQMLLKNSEESFTGAFESSSIGMALVGLKGQWMKVNQSLCNSLGYEEKKLMQMTFQQITHKEDLEKDLHLLQELLDGKRDSYQIDKRYYHKSGKIVHVILSVTGVRKINGELSHFISQIMDISPRIIAEKELTRLVEVTSEQNESLLNFAHIVSHNLRSHSSNLSMLSGFLNTETDEGERTNLVEMLHDASESLSETVVHLNEVVQVKINVHDKMKPVNLYRTIKGVKKNLGLLLQEENAKLHIEIDKNLVVNGISAYLDSIFLNLITNSIKYSSSDRPPVITIGSQKTNGKIIISFSDNGLGIDLKRHGDKLFGMYKTFHRNSEAKGIGLFITKNQIEAMNGKIEVESTVDVGTTFKLYFETEHSKV</sequence>
<dbReference type="PANTHER" id="PTHR43304">
    <property type="entry name" value="PHYTOCHROME-LIKE PROTEIN CPH1"/>
    <property type="match status" value="1"/>
</dbReference>
<evidence type="ECO:0000313" key="10">
    <source>
        <dbReference type="Proteomes" id="UP001250656"/>
    </source>
</evidence>
<dbReference type="Gene3D" id="3.30.450.20">
    <property type="entry name" value="PAS domain"/>
    <property type="match status" value="4"/>
</dbReference>
<dbReference type="Gene3D" id="3.30.565.10">
    <property type="entry name" value="Histidine kinase-like ATPase, C-terminal domain"/>
    <property type="match status" value="1"/>
</dbReference>
<name>A0ABU3L616_9FLAO</name>
<evidence type="ECO:0000259" key="6">
    <source>
        <dbReference type="PROSITE" id="PS50109"/>
    </source>
</evidence>
<evidence type="ECO:0000256" key="1">
    <source>
        <dbReference type="ARBA" id="ARBA00000085"/>
    </source>
</evidence>
<feature type="domain" description="PAC" evidence="8">
    <location>
        <begin position="449"/>
        <end position="501"/>
    </location>
</feature>
<dbReference type="InterPro" id="IPR000700">
    <property type="entry name" value="PAS-assoc_C"/>
</dbReference>
<dbReference type="NCBIfam" id="TIGR00229">
    <property type="entry name" value="sensory_box"/>
    <property type="match status" value="2"/>
</dbReference>
<accession>A0ABU3L616</accession>
<dbReference type="Pfam" id="PF02518">
    <property type="entry name" value="HATPase_c"/>
    <property type="match status" value="1"/>
</dbReference>
<dbReference type="SMART" id="SM00387">
    <property type="entry name" value="HATPase_c"/>
    <property type="match status" value="1"/>
</dbReference>
<dbReference type="InterPro" id="IPR013656">
    <property type="entry name" value="PAS_4"/>
</dbReference>
<comment type="catalytic activity">
    <reaction evidence="1">
        <text>ATP + protein L-histidine = ADP + protein N-phospho-L-histidine.</text>
        <dbReference type="EC" id="2.7.13.3"/>
    </reaction>
</comment>
<keyword evidence="10" id="KW-1185">Reference proteome</keyword>
<feature type="domain" description="PAS" evidence="7">
    <location>
        <begin position="375"/>
        <end position="445"/>
    </location>
</feature>
<evidence type="ECO:0000313" key="9">
    <source>
        <dbReference type="EMBL" id="MDT7828683.1"/>
    </source>
</evidence>
<dbReference type="SMART" id="SM00086">
    <property type="entry name" value="PAC"/>
    <property type="match status" value="4"/>
</dbReference>
<dbReference type="InterPro" id="IPR013655">
    <property type="entry name" value="PAS_fold_3"/>
</dbReference>
<organism evidence="9 10">
    <name type="scientific">Pricia mediterranea</name>
    <dbReference type="NCBI Taxonomy" id="3076079"/>
    <lineage>
        <taxon>Bacteria</taxon>
        <taxon>Pseudomonadati</taxon>
        <taxon>Bacteroidota</taxon>
        <taxon>Flavobacteriia</taxon>
        <taxon>Flavobacteriales</taxon>
        <taxon>Flavobacteriaceae</taxon>
        <taxon>Pricia</taxon>
    </lineage>
</organism>
<dbReference type="EC" id="2.7.13.3" evidence="2"/>
<comment type="caution">
    <text evidence="9">The sequence shown here is derived from an EMBL/GenBank/DDBJ whole genome shotgun (WGS) entry which is preliminary data.</text>
</comment>
<evidence type="ECO:0000256" key="5">
    <source>
        <dbReference type="ARBA" id="ARBA00022777"/>
    </source>
</evidence>
<evidence type="ECO:0000259" key="7">
    <source>
        <dbReference type="PROSITE" id="PS50112"/>
    </source>
</evidence>
<dbReference type="Pfam" id="PF08448">
    <property type="entry name" value="PAS_4"/>
    <property type="match status" value="1"/>
</dbReference>
<dbReference type="InterPro" id="IPR035965">
    <property type="entry name" value="PAS-like_dom_sf"/>
</dbReference>
<dbReference type="EMBL" id="JAVTTP010000001">
    <property type="protein sequence ID" value="MDT7828683.1"/>
    <property type="molecule type" value="Genomic_DNA"/>
</dbReference>
<dbReference type="RefSeq" id="WP_314014127.1">
    <property type="nucleotide sequence ID" value="NZ_JAVTTP010000001.1"/>
</dbReference>
<feature type="domain" description="PAC" evidence="8">
    <location>
        <begin position="322"/>
        <end position="374"/>
    </location>
</feature>
<dbReference type="InterPro" id="IPR001610">
    <property type="entry name" value="PAC"/>
</dbReference>
<proteinExistence type="predicted"/>
<dbReference type="SUPFAM" id="SSF55874">
    <property type="entry name" value="ATPase domain of HSP90 chaperone/DNA topoisomerase II/histidine kinase"/>
    <property type="match status" value="1"/>
</dbReference>
<keyword evidence="5" id="KW-0418">Kinase</keyword>
<feature type="domain" description="PAC" evidence="8">
    <location>
        <begin position="195"/>
        <end position="246"/>
    </location>
</feature>
<evidence type="ECO:0000256" key="2">
    <source>
        <dbReference type="ARBA" id="ARBA00012438"/>
    </source>
</evidence>
<gene>
    <name evidence="9" type="ORF">RQM65_08410</name>
</gene>
<feature type="domain" description="Histidine kinase" evidence="6">
    <location>
        <begin position="519"/>
        <end position="732"/>
    </location>
</feature>
<dbReference type="PROSITE" id="PS50112">
    <property type="entry name" value="PAS"/>
    <property type="match status" value="1"/>
</dbReference>
<dbReference type="Pfam" id="PF08447">
    <property type="entry name" value="PAS_3"/>
    <property type="match status" value="2"/>
</dbReference>
<dbReference type="SMART" id="SM00091">
    <property type="entry name" value="PAS"/>
    <property type="match status" value="3"/>
</dbReference>
<dbReference type="InterPro" id="IPR004358">
    <property type="entry name" value="Sig_transdc_His_kin-like_C"/>
</dbReference>
<feature type="domain" description="PAC" evidence="8">
    <location>
        <begin position="74"/>
        <end position="126"/>
    </location>
</feature>
<dbReference type="PROSITE" id="PS50109">
    <property type="entry name" value="HIS_KIN"/>
    <property type="match status" value="1"/>
</dbReference>
<dbReference type="CDD" id="cd00130">
    <property type="entry name" value="PAS"/>
    <property type="match status" value="2"/>
</dbReference>
<keyword evidence="3" id="KW-0597">Phosphoprotein</keyword>
<dbReference type="SUPFAM" id="SSF55785">
    <property type="entry name" value="PYP-like sensor domain (PAS domain)"/>
    <property type="match status" value="4"/>
</dbReference>
<dbReference type="Proteomes" id="UP001250656">
    <property type="component" value="Unassembled WGS sequence"/>
</dbReference>
<evidence type="ECO:0000256" key="4">
    <source>
        <dbReference type="ARBA" id="ARBA00022679"/>
    </source>
</evidence>